<organism evidence="2 3">
    <name type="scientific">Ceratitis capitata</name>
    <name type="common">Mediterranean fruit fly</name>
    <name type="synonym">Tephritis capitata</name>
    <dbReference type="NCBI Taxonomy" id="7213"/>
    <lineage>
        <taxon>Eukaryota</taxon>
        <taxon>Metazoa</taxon>
        <taxon>Ecdysozoa</taxon>
        <taxon>Arthropoda</taxon>
        <taxon>Hexapoda</taxon>
        <taxon>Insecta</taxon>
        <taxon>Pterygota</taxon>
        <taxon>Neoptera</taxon>
        <taxon>Endopterygota</taxon>
        <taxon>Diptera</taxon>
        <taxon>Brachycera</taxon>
        <taxon>Muscomorpha</taxon>
        <taxon>Tephritoidea</taxon>
        <taxon>Tephritidae</taxon>
        <taxon>Ceratitis</taxon>
        <taxon>Ceratitis</taxon>
    </lineage>
</organism>
<name>A0A811V1Y4_CERCA</name>
<feature type="coiled-coil region" evidence="1">
    <location>
        <begin position="13"/>
        <end position="40"/>
    </location>
</feature>
<evidence type="ECO:0000313" key="2">
    <source>
        <dbReference type="EMBL" id="CAD7005572.1"/>
    </source>
</evidence>
<dbReference type="AlphaFoldDB" id="A0A811V1Y4"/>
<proteinExistence type="predicted"/>
<reference evidence="2" key="1">
    <citation type="submission" date="2020-11" db="EMBL/GenBank/DDBJ databases">
        <authorList>
            <person name="Whitehead M."/>
        </authorList>
    </citation>
    <scope>NUCLEOTIDE SEQUENCE</scope>
    <source>
        <strain evidence="2">EGII</strain>
    </source>
</reference>
<sequence length="75" mass="8774">MSSKFYEPPSNRNDIKEAQIEHQQQNLNSQREQRQRQRANGRVMWLITFPSAARPPSQRLTRGDLGLRVAKVLWG</sequence>
<comment type="caution">
    <text evidence="2">The sequence shown here is derived from an EMBL/GenBank/DDBJ whole genome shotgun (WGS) entry which is preliminary data.</text>
</comment>
<keyword evidence="3" id="KW-1185">Reference proteome</keyword>
<accession>A0A811V1Y4</accession>
<dbReference type="Proteomes" id="UP000606786">
    <property type="component" value="Unassembled WGS sequence"/>
</dbReference>
<dbReference type="EMBL" id="CAJHJT010000034">
    <property type="protein sequence ID" value="CAD7005572.1"/>
    <property type="molecule type" value="Genomic_DNA"/>
</dbReference>
<gene>
    <name evidence="2" type="ORF">CCAP1982_LOCUS13932</name>
</gene>
<keyword evidence="1" id="KW-0175">Coiled coil</keyword>
<evidence type="ECO:0000256" key="1">
    <source>
        <dbReference type="SAM" id="Coils"/>
    </source>
</evidence>
<evidence type="ECO:0000313" key="3">
    <source>
        <dbReference type="Proteomes" id="UP000606786"/>
    </source>
</evidence>
<protein>
    <submittedName>
        <fullName evidence="2">(Mediterranean fruit fly) hypothetical protein</fullName>
    </submittedName>
</protein>